<dbReference type="SUPFAM" id="SSF52172">
    <property type="entry name" value="CheY-like"/>
    <property type="match status" value="1"/>
</dbReference>
<comment type="caution">
    <text evidence="3">The sequence shown here is derived from an EMBL/GenBank/DDBJ whole genome shotgun (WGS) entry which is preliminary data.</text>
</comment>
<name>A0ABW1ZY67_9GAMM</name>
<protein>
    <submittedName>
        <fullName evidence="3">Nitrate- and nitrite sensing domain-containing protein</fullName>
    </submittedName>
</protein>
<dbReference type="EMBL" id="JBHSWE010000001">
    <property type="protein sequence ID" value="MFC6670162.1"/>
    <property type="molecule type" value="Genomic_DNA"/>
</dbReference>
<organism evidence="3 4">
    <name type="scientific">Marinobacterium aestuariivivens</name>
    <dbReference type="NCBI Taxonomy" id="1698799"/>
    <lineage>
        <taxon>Bacteria</taxon>
        <taxon>Pseudomonadati</taxon>
        <taxon>Pseudomonadota</taxon>
        <taxon>Gammaproteobacteria</taxon>
        <taxon>Oceanospirillales</taxon>
        <taxon>Oceanospirillaceae</taxon>
        <taxon>Marinobacterium</taxon>
    </lineage>
</organism>
<feature type="coiled-coil region" evidence="1">
    <location>
        <begin position="347"/>
        <end position="374"/>
    </location>
</feature>
<dbReference type="Pfam" id="PF08376">
    <property type="entry name" value="NIT"/>
    <property type="match status" value="1"/>
</dbReference>
<evidence type="ECO:0000256" key="1">
    <source>
        <dbReference type="SAM" id="Coils"/>
    </source>
</evidence>
<dbReference type="Gene3D" id="1.10.10.10">
    <property type="entry name" value="Winged helix-like DNA-binding domain superfamily/Winged helix DNA-binding domain"/>
    <property type="match status" value="1"/>
</dbReference>
<gene>
    <name evidence="3" type="ORF">ACFQDL_08740</name>
</gene>
<accession>A0ABW1ZY67</accession>
<feature type="domain" description="ANTAR" evidence="2">
    <location>
        <begin position="361"/>
        <end position="422"/>
    </location>
</feature>
<keyword evidence="1" id="KW-0175">Coiled coil</keyword>
<proteinExistence type="predicted"/>
<reference evidence="4" key="1">
    <citation type="journal article" date="2019" name="Int. J. Syst. Evol. Microbiol.">
        <title>The Global Catalogue of Microorganisms (GCM) 10K type strain sequencing project: providing services to taxonomists for standard genome sequencing and annotation.</title>
        <authorList>
            <consortium name="The Broad Institute Genomics Platform"/>
            <consortium name="The Broad Institute Genome Sequencing Center for Infectious Disease"/>
            <person name="Wu L."/>
            <person name="Ma J."/>
        </authorList>
    </citation>
    <scope>NUCLEOTIDE SEQUENCE [LARGE SCALE GENOMIC DNA]</scope>
    <source>
        <strain evidence="4">NBRC 111756</strain>
    </source>
</reference>
<sequence length="440" mass="49282">MHGHLRTAEDFFLASRRSEIASLRQLTASCELVTRVSALIHELQRERGLSNVYLKSRGARFRQQRAGQIDACVRAEAQLRQGLQTLDFDDSPAAARARLFNTIAYCLHGLDALPGLRTEVDRLALSATDSTLAMGRLIAGLLSLIFETADLSDDPQITRALVVKFNFLQGKEYAGQERAWAAIGFAAGEFTEIQLDHLAGLVELQGGSFRVFEELSEPEPIRLWRETEHAENTRELDRLRRVISRTEARQPVPSALSEVWYELATARIDSMQRIEELLSASLLRLCQRRLSLAEAELARHQDCLQQLASLAAPAGTPLIRRPGREGAHLRTPDDAAAIQAHYSRELVRSLHDLVEQQSERLDRLGDELTEARQSLSERKLIERAKGLLMQHQGLDEEQAYRTLQLTSMRLNRRLAEVAESLIGNATQLNITAADGNLTTD</sequence>
<dbReference type="InterPro" id="IPR011006">
    <property type="entry name" value="CheY-like_superfamily"/>
</dbReference>
<dbReference type="InterPro" id="IPR005561">
    <property type="entry name" value="ANTAR"/>
</dbReference>
<dbReference type="InterPro" id="IPR013587">
    <property type="entry name" value="Nitrate/nitrite_sensing"/>
</dbReference>
<keyword evidence="4" id="KW-1185">Reference proteome</keyword>
<evidence type="ECO:0000313" key="3">
    <source>
        <dbReference type="EMBL" id="MFC6670162.1"/>
    </source>
</evidence>
<dbReference type="Pfam" id="PF03861">
    <property type="entry name" value="ANTAR"/>
    <property type="match status" value="1"/>
</dbReference>
<dbReference type="RefSeq" id="WP_379908672.1">
    <property type="nucleotide sequence ID" value="NZ_JBHSWE010000001.1"/>
</dbReference>
<dbReference type="PROSITE" id="PS50921">
    <property type="entry name" value="ANTAR"/>
    <property type="match status" value="1"/>
</dbReference>
<evidence type="ECO:0000259" key="2">
    <source>
        <dbReference type="PROSITE" id="PS50921"/>
    </source>
</evidence>
<dbReference type="Proteomes" id="UP001596422">
    <property type="component" value="Unassembled WGS sequence"/>
</dbReference>
<dbReference type="InterPro" id="IPR036388">
    <property type="entry name" value="WH-like_DNA-bd_sf"/>
</dbReference>
<evidence type="ECO:0000313" key="4">
    <source>
        <dbReference type="Proteomes" id="UP001596422"/>
    </source>
</evidence>
<dbReference type="SMART" id="SM01012">
    <property type="entry name" value="ANTAR"/>
    <property type="match status" value="1"/>
</dbReference>